<evidence type="ECO:0000313" key="3">
    <source>
        <dbReference type="Proteomes" id="UP001500621"/>
    </source>
</evidence>
<feature type="domain" description="AbiEi antitoxin N-terminal" evidence="1">
    <location>
        <begin position="10"/>
        <end position="47"/>
    </location>
</feature>
<dbReference type="RefSeq" id="WP_345267777.1">
    <property type="nucleotide sequence ID" value="NZ_BAABIM010000003.1"/>
</dbReference>
<dbReference type="InterPro" id="IPR025159">
    <property type="entry name" value="AbiEi_N"/>
</dbReference>
<dbReference type="Proteomes" id="UP001500621">
    <property type="component" value="Unassembled WGS sequence"/>
</dbReference>
<gene>
    <name evidence="2" type="ORF">GCM10023226_32650</name>
</gene>
<proteinExistence type="predicted"/>
<evidence type="ECO:0000313" key="2">
    <source>
        <dbReference type="EMBL" id="GAA4692180.1"/>
    </source>
</evidence>
<dbReference type="EMBL" id="BAABIM010000003">
    <property type="protein sequence ID" value="GAA4692180.1"/>
    <property type="molecule type" value="Genomic_DNA"/>
</dbReference>
<name>A0ABP8WP26_9ACTN</name>
<keyword evidence="3" id="KW-1185">Reference proteome</keyword>
<accession>A0ABP8WP26</accession>
<dbReference type="Pfam" id="PF13338">
    <property type="entry name" value="AbiEi_4"/>
    <property type="match status" value="1"/>
</dbReference>
<protein>
    <submittedName>
        <fullName evidence="2">Type IV toxin-antitoxin system AbiEi family antitoxin domain-containing protein</fullName>
    </submittedName>
</protein>
<sequence length="316" mass="35988">MDPALAFLCDQHGVFLRREAEELGYNDPAIARAVRSGEWVRVRHGAYHLGPTWLSADERTRYGILCRAALRQADTDVVLSHVSAAHEWGSPLWDVSLREVDLTRVDGRTGRRAAGVHQHRGVLVEGDVEERHGVPVVSATRTALELTTALDLEHALVELDYLLHHGLTTPEKLRARYARMSQWPHSLRTDLVLRLADGRSESVGESRMRYLFWTQRVPPPTLNHEVFDPLTGKSYRVDFAWPELGVFVEFDGKEKYLRHRRPGESLEEYLLRERDRQNRICELTGWTCLRVGWSHLGTPVTTAARVRRALGLLDAA</sequence>
<comment type="caution">
    <text evidence="2">The sequence shown here is derived from an EMBL/GenBank/DDBJ whole genome shotgun (WGS) entry which is preliminary data.</text>
</comment>
<evidence type="ECO:0000259" key="1">
    <source>
        <dbReference type="Pfam" id="PF13338"/>
    </source>
</evidence>
<organism evidence="2 3">
    <name type="scientific">Nocardioides nanhaiensis</name>
    <dbReference type="NCBI Taxonomy" id="1476871"/>
    <lineage>
        <taxon>Bacteria</taxon>
        <taxon>Bacillati</taxon>
        <taxon>Actinomycetota</taxon>
        <taxon>Actinomycetes</taxon>
        <taxon>Propionibacteriales</taxon>
        <taxon>Nocardioidaceae</taxon>
        <taxon>Nocardioides</taxon>
    </lineage>
</organism>
<reference evidence="3" key="1">
    <citation type="journal article" date="2019" name="Int. J. Syst. Evol. Microbiol.">
        <title>The Global Catalogue of Microorganisms (GCM) 10K type strain sequencing project: providing services to taxonomists for standard genome sequencing and annotation.</title>
        <authorList>
            <consortium name="The Broad Institute Genomics Platform"/>
            <consortium name="The Broad Institute Genome Sequencing Center for Infectious Disease"/>
            <person name="Wu L."/>
            <person name="Ma J."/>
        </authorList>
    </citation>
    <scope>NUCLEOTIDE SEQUENCE [LARGE SCALE GENOMIC DNA]</scope>
    <source>
        <strain evidence="3">JCM 18127</strain>
    </source>
</reference>